<dbReference type="PROSITE" id="PS50240">
    <property type="entry name" value="TRYPSIN_DOM"/>
    <property type="match status" value="1"/>
</dbReference>
<reference evidence="3" key="3">
    <citation type="journal article" date="2004" name="Trends Parasitol.">
        <title>The Anopheles gambiae genome: an update.</title>
        <authorList>
            <person name="Mongin E."/>
            <person name="Louis C."/>
            <person name="Holt R.A."/>
            <person name="Birney E."/>
            <person name="Collins F.H."/>
        </authorList>
    </citation>
    <scope>NUCLEOTIDE SEQUENCE</scope>
    <source>
        <strain evidence="3">PEST</strain>
    </source>
</reference>
<dbReference type="PROSITE" id="PS00135">
    <property type="entry name" value="TRYPSIN_SER"/>
    <property type="match status" value="1"/>
</dbReference>
<dbReference type="PaxDb" id="7165-AGAP011430-PA"/>
<protein>
    <submittedName>
        <fullName evidence="3">AGAP011430-PA</fullName>
    </submittedName>
</protein>
<evidence type="ECO:0000256" key="1">
    <source>
        <dbReference type="ARBA" id="ARBA00024195"/>
    </source>
</evidence>
<reference evidence="3" key="2">
    <citation type="submission" date="2002-03" db="EMBL/GenBank/DDBJ databases">
        <authorList>
            <consortium name="The Anopheles Genome Sequencing Consortium"/>
        </authorList>
    </citation>
    <scope>NUCLEOTIDE SEQUENCE</scope>
    <source>
        <strain evidence="3">PEST</strain>
    </source>
</reference>
<dbReference type="InterPro" id="IPR009003">
    <property type="entry name" value="Peptidase_S1_PA"/>
</dbReference>
<dbReference type="GO" id="GO:0004252">
    <property type="term" value="F:serine-type endopeptidase activity"/>
    <property type="evidence" value="ECO:0007669"/>
    <property type="project" value="InterPro"/>
</dbReference>
<dbReference type="InterPro" id="IPR033116">
    <property type="entry name" value="TRYPSIN_SER"/>
</dbReference>
<sequence length="261" mass="29093">MDTCEGDSGGPLQTDRHDLFGNTFPLVVGVVSFGTPCTDGSTGVYTRVSSYLDWIEKEVNQSLSYEVCIGVNVCDRKLNPSIAATIEPKWTNSRVGLLWKETQTDIYQCGGSLIDYQFVITSADCVDYGGPVMTKYYDEQFKTLQNDSIRMLHDYTGFYGVFGGFRALHDEFQHMVVIGWTRASSKIDYLCGGTLISKQFVLTAVHCAWDGDNLRPETRRLGDTDLGSTEDDEFATFGRINSVRLAVVWILARVIPVVRSV</sequence>
<dbReference type="eggNOG" id="KOG3627">
    <property type="taxonomic scope" value="Eukaryota"/>
</dbReference>
<name>A0NFE0_ANOGA</name>
<gene>
    <name evidence="3" type="ORF">AgaP_AGAP011430</name>
</gene>
<dbReference type="HOGENOM" id="CLU_1066403_0_0_1"/>
<reference evidence="3" key="1">
    <citation type="journal article" date="2002" name="Science">
        <title>The genome sequence of the malaria mosquito Anopheles gambiae.</title>
        <authorList>
            <person name="Holt R.A."/>
            <person name="Subramanian G.M."/>
            <person name="Halpern A."/>
            <person name="Sutton G.G."/>
            <person name="Charlab R."/>
            <person name="Nusskern D.R."/>
            <person name="Wincker P."/>
            <person name="Clark A.G."/>
            <person name="Ribeiro J.M."/>
            <person name="Wides R."/>
            <person name="Salzberg S.L."/>
            <person name="Loftus B."/>
            <person name="Yandell M."/>
            <person name="Majoros W.H."/>
            <person name="Rusch D.B."/>
            <person name="Lai Z."/>
            <person name="Kraft C.L."/>
            <person name="Abril J.F."/>
            <person name="Anthouard V."/>
            <person name="Arensburger P."/>
            <person name="Atkinson P.W."/>
            <person name="Baden H."/>
            <person name="de Berardinis V."/>
            <person name="Baldwin D."/>
            <person name="Benes V."/>
            <person name="Biedler J."/>
            <person name="Blass C."/>
            <person name="Bolanos R."/>
            <person name="Boscus D."/>
            <person name="Barnstead M."/>
            <person name="Cai S."/>
            <person name="Center A."/>
            <person name="Chaturverdi K."/>
            <person name="Christophides G.K."/>
            <person name="Chrystal M.A."/>
            <person name="Clamp M."/>
            <person name="Cravchik A."/>
            <person name="Curwen V."/>
            <person name="Dana A."/>
            <person name="Delcher A."/>
            <person name="Dew I."/>
            <person name="Evans C.A."/>
            <person name="Flanigan M."/>
            <person name="Grundschober-Freimoser A."/>
            <person name="Friedli L."/>
            <person name="Gu Z."/>
            <person name="Guan P."/>
            <person name="Guigo R."/>
            <person name="Hillenmeyer M.E."/>
            <person name="Hladun S.L."/>
            <person name="Hogan J.R."/>
            <person name="Hong Y.S."/>
            <person name="Hoover J."/>
            <person name="Jaillon O."/>
            <person name="Ke Z."/>
            <person name="Kodira C."/>
            <person name="Kokoza E."/>
            <person name="Koutsos A."/>
            <person name="Letunic I."/>
            <person name="Levitsky A."/>
            <person name="Liang Y."/>
            <person name="Lin J.J."/>
            <person name="Lobo N.F."/>
            <person name="Lopez J.R."/>
            <person name="Malek J.A."/>
            <person name="McIntosh T.C."/>
            <person name="Meister S."/>
            <person name="Miller J."/>
            <person name="Mobarry C."/>
            <person name="Mongin E."/>
            <person name="Murphy S.D."/>
            <person name="O'Brochta D.A."/>
            <person name="Pfannkoch C."/>
            <person name="Qi R."/>
            <person name="Regier M.A."/>
            <person name="Remington K."/>
            <person name="Shao H."/>
            <person name="Sharakhova M.V."/>
            <person name="Sitter C.D."/>
            <person name="Shetty J."/>
            <person name="Smith T.J."/>
            <person name="Strong R."/>
            <person name="Sun J."/>
            <person name="Thomasova D."/>
            <person name="Ton L.Q."/>
            <person name="Topalis P."/>
            <person name="Tu Z."/>
            <person name="Unger M.F."/>
            <person name="Walenz B."/>
            <person name="Wang A."/>
            <person name="Wang J."/>
            <person name="Wang M."/>
            <person name="Wang X."/>
            <person name="Woodford K.J."/>
            <person name="Wortman J.R."/>
            <person name="Wu M."/>
            <person name="Yao A."/>
            <person name="Zdobnov E.M."/>
            <person name="Zhang H."/>
            <person name="Zhao Q."/>
            <person name="Zhao S."/>
            <person name="Zhu S.C."/>
            <person name="Zhimulev I."/>
            <person name="Coluzzi M."/>
            <person name="della Torre A."/>
            <person name="Roth C.W."/>
            <person name="Louis C."/>
            <person name="Kalush F."/>
            <person name="Mural R.J."/>
            <person name="Myers E.W."/>
            <person name="Adams M.D."/>
            <person name="Smith H.O."/>
            <person name="Broder S."/>
            <person name="Gardner M.J."/>
            <person name="Fraser C.M."/>
            <person name="Birney E."/>
            <person name="Bork P."/>
            <person name="Brey P.T."/>
            <person name="Venter J.C."/>
            <person name="Weissenbach J."/>
            <person name="Kafatos F.C."/>
            <person name="Collins F.H."/>
            <person name="Hoffman S.L."/>
        </authorList>
    </citation>
    <scope>NUCLEOTIDE SEQUENCE [LARGE SCALE GENOMIC DNA]</scope>
    <source>
        <strain evidence="3">PEST</strain>
    </source>
</reference>
<comment type="similarity">
    <text evidence="1">Belongs to the peptidase S1 family. CLIP subfamily.</text>
</comment>
<reference evidence="3" key="4">
    <citation type="journal article" date="2007" name="Genome Biol.">
        <title>Update of the Anopheles gambiae PEST genome assembly.</title>
        <authorList>
            <person name="Sharakhova M.V."/>
            <person name="Hammond M.P."/>
            <person name="Lobo N.F."/>
            <person name="Krzywinski J."/>
            <person name="Unger M.F."/>
            <person name="Hillenmeyer M.E."/>
            <person name="Bruggner R.V."/>
            <person name="Birney E."/>
            <person name="Collins F.H."/>
        </authorList>
    </citation>
    <scope>NUCLEOTIDE SEQUENCE</scope>
    <source>
        <strain evidence="3">PEST</strain>
    </source>
</reference>
<proteinExistence type="inferred from homology"/>
<evidence type="ECO:0000259" key="2">
    <source>
        <dbReference type="PROSITE" id="PS50240"/>
    </source>
</evidence>
<organism evidence="3">
    <name type="scientific">Anopheles gambiae</name>
    <name type="common">African malaria mosquito</name>
    <dbReference type="NCBI Taxonomy" id="7165"/>
    <lineage>
        <taxon>Eukaryota</taxon>
        <taxon>Metazoa</taxon>
        <taxon>Ecdysozoa</taxon>
        <taxon>Arthropoda</taxon>
        <taxon>Hexapoda</taxon>
        <taxon>Insecta</taxon>
        <taxon>Pterygota</taxon>
        <taxon>Neoptera</taxon>
        <taxon>Endopterygota</taxon>
        <taxon>Diptera</taxon>
        <taxon>Nematocera</taxon>
        <taxon>Culicoidea</taxon>
        <taxon>Culicidae</taxon>
        <taxon>Anophelinae</taxon>
        <taxon>Anopheles</taxon>
    </lineage>
</organism>
<dbReference type="InterPro" id="IPR051333">
    <property type="entry name" value="CLIP_Serine_Protease"/>
</dbReference>
<comment type="caution">
    <text evidence="3">The sequence shown here is derived from an EMBL/GenBank/DDBJ whole genome shotgun (WGS) entry which is preliminary data.</text>
</comment>
<dbReference type="EMBL" id="AAAB01008966">
    <property type="protein sequence ID" value="EAU76266.1"/>
    <property type="molecule type" value="Genomic_DNA"/>
</dbReference>
<dbReference type="VEuPathDB" id="VectorBase:AGAMI1_003832"/>
<dbReference type="InterPro" id="IPR043504">
    <property type="entry name" value="Peptidase_S1_PA_chymotrypsin"/>
</dbReference>
<dbReference type="InterPro" id="IPR001254">
    <property type="entry name" value="Trypsin_dom"/>
</dbReference>
<reference evidence="3" key="5">
    <citation type="submission" date="2011-05" db="EMBL/GenBank/DDBJ databases">
        <authorList>
            <consortium name="VectorBase"/>
        </authorList>
    </citation>
    <scope>NUCLEOTIDE SEQUENCE</scope>
    <source>
        <strain evidence="3">PEST</strain>
    </source>
</reference>
<dbReference type="PANTHER" id="PTHR24260">
    <property type="match status" value="1"/>
</dbReference>
<dbReference type="GO" id="GO:0006508">
    <property type="term" value="P:proteolysis"/>
    <property type="evidence" value="ECO:0007669"/>
    <property type="project" value="InterPro"/>
</dbReference>
<feature type="domain" description="Peptidase S1" evidence="2">
    <location>
        <begin position="1"/>
        <end position="60"/>
    </location>
</feature>
<dbReference type="AlphaFoldDB" id="A0NFE0"/>
<dbReference type="Gene3D" id="2.40.10.10">
    <property type="entry name" value="Trypsin-like serine proteases"/>
    <property type="match status" value="3"/>
</dbReference>
<dbReference type="SUPFAM" id="SSF50494">
    <property type="entry name" value="Trypsin-like serine proteases"/>
    <property type="match status" value="3"/>
</dbReference>
<dbReference type="Pfam" id="PF00089">
    <property type="entry name" value="Trypsin"/>
    <property type="match status" value="2"/>
</dbReference>
<dbReference type="VEuPathDB" id="VectorBase:AGAMI1_007013"/>
<evidence type="ECO:0000313" key="3">
    <source>
        <dbReference type="EMBL" id="EAU76266.1"/>
    </source>
</evidence>
<dbReference type="PANTHER" id="PTHR24260:SF147">
    <property type="entry name" value="EG:BACR7A4.3 PROTEIN-RELATED"/>
    <property type="match status" value="1"/>
</dbReference>
<dbReference type="PhylomeDB" id="A0NFE0"/>
<accession>A0NFE0</accession>